<evidence type="ECO:0000256" key="1">
    <source>
        <dbReference type="ARBA" id="ARBA00022729"/>
    </source>
</evidence>
<keyword evidence="1" id="KW-0732">Signal</keyword>
<keyword evidence="2" id="KW-0812">Transmembrane</keyword>
<evidence type="ECO:0000313" key="4">
    <source>
        <dbReference type="Proteomes" id="UP000653045"/>
    </source>
</evidence>
<evidence type="ECO:0000256" key="2">
    <source>
        <dbReference type="SAM" id="Phobius"/>
    </source>
</evidence>
<evidence type="ECO:0000313" key="3">
    <source>
        <dbReference type="EMBL" id="MBJ8326458.1"/>
    </source>
</evidence>
<reference evidence="3 4" key="1">
    <citation type="journal article" date="2021" name="Int. J. Syst. Evol. Microbiol.">
        <title>Streptococcus vicugnae sp. nov., isolated from faeces of alpacas (Vicugna pacos) and cattle (Bos taurus), Streptococcus zalophi sp. nov., and Streptococcus pacificus sp. nov., isolated from respiratory tract of California sea lions (Zalophus californianus).</title>
        <authorList>
            <person name="Volokhov D.V."/>
            <person name="Zagorodnyaya T.A."/>
            <person name="Shen Z."/>
            <person name="Blom J."/>
            <person name="Furtak V.A."/>
            <person name="Eisenberg T."/>
            <person name="Fan P."/>
            <person name="Jeong K.C."/>
            <person name="Gao Y."/>
            <person name="Zhang S."/>
            <person name="Amselle M."/>
        </authorList>
    </citation>
    <scope>NUCLEOTIDE SEQUENCE [LARGE SCALE GENOMIC DNA]</scope>
    <source>
        <strain evidence="3 4">CSL7591</strain>
    </source>
</reference>
<protein>
    <recommendedName>
        <fullName evidence="5">DUF4190 domain-containing protein</fullName>
    </recommendedName>
</protein>
<name>A0ABS0ZKN1_9STRE</name>
<evidence type="ECO:0008006" key="5">
    <source>
        <dbReference type="Google" id="ProtNLM"/>
    </source>
</evidence>
<dbReference type="Gene3D" id="3.30.1450.10">
    <property type="match status" value="1"/>
</dbReference>
<feature type="transmembrane region" description="Helical" evidence="2">
    <location>
        <begin position="12"/>
        <end position="36"/>
    </location>
</feature>
<organism evidence="3 4">
    <name type="scientific">Streptococcus pacificus</name>
    <dbReference type="NCBI Taxonomy" id="2740577"/>
    <lineage>
        <taxon>Bacteria</taxon>
        <taxon>Bacillati</taxon>
        <taxon>Bacillota</taxon>
        <taxon>Bacilli</taxon>
        <taxon>Lactobacillales</taxon>
        <taxon>Streptococcaceae</taxon>
        <taxon>Streptococcus</taxon>
    </lineage>
</organism>
<proteinExistence type="predicted"/>
<dbReference type="Proteomes" id="UP000653045">
    <property type="component" value="Unassembled WGS sequence"/>
</dbReference>
<feature type="transmembrane region" description="Helical" evidence="2">
    <location>
        <begin position="68"/>
        <end position="89"/>
    </location>
</feature>
<keyword evidence="2" id="KW-0472">Membrane</keyword>
<gene>
    <name evidence="3" type="ORF">JHK62_07215</name>
</gene>
<accession>A0ABS0ZKN1</accession>
<dbReference type="RefSeq" id="WP_199576098.1">
    <property type="nucleotide sequence ID" value="NZ_JAENBO010000007.1"/>
</dbReference>
<keyword evidence="4" id="KW-1185">Reference proteome</keyword>
<dbReference type="EMBL" id="JAENBO010000007">
    <property type="protein sequence ID" value="MBJ8326458.1"/>
    <property type="molecule type" value="Genomic_DNA"/>
</dbReference>
<feature type="transmembrane region" description="Helical" evidence="2">
    <location>
        <begin position="42"/>
        <end position="61"/>
    </location>
</feature>
<keyword evidence="2" id="KW-1133">Transmembrane helix</keyword>
<comment type="caution">
    <text evidence="3">The sequence shown here is derived from an EMBL/GenBank/DDBJ whole genome shotgun (WGS) entry which is preliminary data.</text>
</comment>
<sequence length="199" mass="22813">MNKNEKKGIALLALSLVTITIVLVIIIILNILNIWVRKFITIARILTLIALMVAISALALNRNRKKTLSILSLLFSILTLAIVLGTQWFHKKSFHDLINEKNEQLETIEKNTEENFKWTKEDYDNLTVVESQSDVVASNYDDIVKQFGEPTSKHELSSGDVTYLEVIYDNMNSKYIELKFTKQEDGNWLLTSKKAFGFE</sequence>
<dbReference type="InterPro" id="IPR037873">
    <property type="entry name" value="BamE-like"/>
</dbReference>